<feature type="compositionally biased region" description="Gly residues" evidence="1">
    <location>
        <begin position="88"/>
        <end position="119"/>
    </location>
</feature>
<dbReference type="PATRIC" id="fig|1246995.3.peg.6942"/>
<proteinExistence type="predicted"/>
<feature type="chain" id="PRO_5004666227" evidence="2">
    <location>
        <begin position="17"/>
        <end position="129"/>
    </location>
</feature>
<organism evidence="3 4">
    <name type="scientific">Actinoplanes friuliensis DSM 7358</name>
    <dbReference type="NCBI Taxonomy" id="1246995"/>
    <lineage>
        <taxon>Bacteria</taxon>
        <taxon>Bacillati</taxon>
        <taxon>Actinomycetota</taxon>
        <taxon>Actinomycetes</taxon>
        <taxon>Micromonosporales</taxon>
        <taxon>Micromonosporaceae</taxon>
        <taxon>Actinoplanes</taxon>
    </lineage>
</organism>
<sequence length="129" mass="13488">MALVAGATIGAGPAVAATSTTQGASATTQSAQQQAKTDRDRVVRIYRSERQCERAGRIGQFFGQWQRFDCERTRRGFYALEVSWRNNHGGGHGHGHGNGNGMGNGHGGGHGHGHNGGGHGHGHGGGHNR</sequence>
<gene>
    <name evidence="3" type="ORF">AFR_34310</name>
</gene>
<feature type="region of interest" description="Disordered" evidence="1">
    <location>
        <begin position="85"/>
        <end position="129"/>
    </location>
</feature>
<feature type="region of interest" description="Disordered" evidence="1">
    <location>
        <begin position="20"/>
        <end position="39"/>
    </location>
</feature>
<dbReference type="AlphaFoldDB" id="U5WAX1"/>
<dbReference type="HOGENOM" id="CLU_1944086_0_0_11"/>
<feature type="compositionally biased region" description="Basic residues" evidence="1">
    <location>
        <begin position="120"/>
        <end position="129"/>
    </location>
</feature>
<feature type="compositionally biased region" description="Low complexity" evidence="1">
    <location>
        <begin position="20"/>
        <end position="35"/>
    </location>
</feature>
<accession>U5WAX1</accession>
<reference evidence="3 4" key="1">
    <citation type="journal article" date="2014" name="J. Biotechnol.">
        <title>Complete genome sequence of the actinobacterium Actinoplanes friuliensis HAG 010964, producer of the lipopeptide antibiotic friulimycin.</title>
        <authorList>
            <person name="Ruckert C."/>
            <person name="Szczepanowski R."/>
            <person name="Albersmeier A."/>
            <person name="Goesmann A."/>
            <person name="Fischer N."/>
            <person name="Steinkamper A."/>
            <person name="Puhler A."/>
            <person name="Biener R."/>
            <person name="Schwartz D."/>
            <person name="Kalinowski J."/>
        </authorList>
    </citation>
    <scope>NUCLEOTIDE SEQUENCE [LARGE SCALE GENOMIC DNA]</scope>
    <source>
        <strain evidence="3 4">DSM 7358</strain>
    </source>
</reference>
<dbReference type="KEGG" id="afs:AFR_34310"/>
<evidence type="ECO:0000313" key="3">
    <source>
        <dbReference type="EMBL" id="AGZ45120.1"/>
    </source>
</evidence>
<keyword evidence="4" id="KW-1185">Reference proteome</keyword>
<evidence type="ECO:0000256" key="2">
    <source>
        <dbReference type="SAM" id="SignalP"/>
    </source>
</evidence>
<name>U5WAX1_9ACTN</name>
<feature type="signal peptide" evidence="2">
    <location>
        <begin position="1"/>
        <end position="16"/>
    </location>
</feature>
<evidence type="ECO:0000313" key="4">
    <source>
        <dbReference type="Proteomes" id="UP000017746"/>
    </source>
</evidence>
<dbReference type="Proteomes" id="UP000017746">
    <property type="component" value="Chromosome"/>
</dbReference>
<protein>
    <submittedName>
        <fullName evidence="3">Uncharacterized protein</fullName>
    </submittedName>
</protein>
<keyword evidence="2" id="KW-0732">Signal</keyword>
<evidence type="ECO:0000256" key="1">
    <source>
        <dbReference type="SAM" id="MobiDB-lite"/>
    </source>
</evidence>
<dbReference type="EMBL" id="CP006272">
    <property type="protein sequence ID" value="AGZ45120.1"/>
    <property type="molecule type" value="Genomic_DNA"/>
</dbReference>